<feature type="chain" id="PRO_5024975534" description="Multidrug resistance protein MdtA-like barrel-sandwich hybrid domain-containing protein" evidence="3">
    <location>
        <begin position="22"/>
        <end position="364"/>
    </location>
</feature>
<reference evidence="5" key="1">
    <citation type="submission" date="2019-02" db="EMBL/GenBank/DDBJ databases">
        <authorList>
            <consortium name="Genoscope - CEA"/>
            <person name="William W."/>
        </authorList>
    </citation>
    <scope>NUCLEOTIDE SEQUENCE [LARGE SCALE GENOMIC DNA]</scope>
    <source>
        <strain evidence="5">YSy11</strain>
    </source>
</reference>
<name>A0A653E5F7_9PSED</name>
<dbReference type="RefSeq" id="WP_150548636.1">
    <property type="nucleotide sequence ID" value="NZ_LR215729.2"/>
</dbReference>
<dbReference type="InterPro" id="IPR058625">
    <property type="entry name" value="MdtA-like_BSH"/>
</dbReference>
<dbReference type="AlphaFoldDB" id="A0A653E5F7"/>
<dbReference type="InterPro" id="IPR006143">
    <property type="entry name" value="RND_pump_MFP"/>
</dbReference>
<dbReference type="Gene3D" id="2.40.30.170">
    <property type="match status" value="1"/>
</dbReference>
<dbReference type="GO" id="GO:0015562">
    <property type="term" value="F:efflux transmembrane transporter activity"/>
    <property type="evidence" value="ECO:0007669"/>
    <property type="project" value="TreeGrafter"/>
</dbReference>
<dbReference type="Gene3D" id="1.10.287.470">
    <property type="entry name" value="Helix hairpin bin"/>
    <property type="match status" value="1"/>
</dbReference>
<keyword evidence="3" id="KW-0732">Signal</keyword>
<keyword evidence="2" id="KW-0175">Coiled coil</keyword>
<evidence type="ECO:0000256" key="2">
    <source>
        <dbReference type="ARBA" id="ARBA00023054"/>
    </source>
</evidence>
<dbReference type="NCBIfam" id="TIGR01730">
    <property type="entry name" value="RND_mfp"/>
    <property type="match status" value="1"/>
</dbReference>
<evidence type="ECO:0000256" key="3">
    <source>
        <dbReference type="SAM" id="SignalP"/>
    </source>
</evidence>
<gene>
    <name evidence="5" type="ORF">PMYSY11_2915</name>
</gene>
<evidence type="ECO:0000256" key="1">
    <source>
        <dbReference type="ARBA" id="ARBA00009477"/>
    </source>
</evidence>
<accession>A0A653E5F7</accession>
<dbReference type="Pfam" id="PF25917">
    <property type="entry name" value="BSH_RND"/>
    <property type="match status" value="1"/>
</dbReference>
<dbReference type="SUPFAM" id="SSF111369">
    <property type="entry name" value="HlyD-like secretion proteins"/>
    <property type="match status" value="1"/>
</dbReference>
<dbReference type="Gene3D" id="2.40.50.100">
    <property type="match status" value="1"/>
</dbReference>
<proteinExistence type="inferred from homology"/>
<comment type="similarity">
    <text evidence="1">Belongs to the membrane fusion protein (MFP) (TC 8.A.1) family.</text>
</comment>
<feature type="domain" description="Multidrug resistance protein MdtA-like barrel-sandwich hybrid" evidence="4">
    <location>
        <begin position="64"/>
        <end position="189"/>
    </location>
</feature>
<sequence length="364" mass="38692">MCSSHSKISLLVLLTCGLSLTGCGSGDEAADTSPGRPVNVVKLSDQNSNQSLQFNGVIEAQQMANLAFRVPGTVDKILFKEGDAVKQGQVIAQLDPHDFKVSVDELKARLSEAKASARLANVELSRTRSAVKDHSIAAINLDRAISAQARAAAGVNVTAQALKKAEDALRYSQLKAPFDGVVGQRLIDEHEQTRPGITVMTVHQPKRLKAIVDVPESKIGLISKGMAGLVSWYGNPAGIKAQSTEIASLPDALKRTYSVTFKLDPTQLTTVFPGKAVNVQVDLSTQLEKAFCLQPSAIKSTEGQTQVVKLVSAHARHVAVKVVSQRHNQVCVTGELDTGDTIVTAGSAFLKEGDAVGNLLEAQQ</sequence>
<dbReference type="Gene3D" id="2.40.420.20">
    <property type="match status" value="1"/>
</dbReference>
<dbReference type="PROSITE" id="PS51257">
    <property type="entry name" value="PROKAR_LIPOPROTEIN"/>
    <property type="match status" value="1"/>
</dbReference>
<feature type="signal peptide" evidence="3">
    <location>
        <begin position="1"/>
        <end position="21"/>
    </location>
</feature>
<protein>
    <recommendedName>
        <fullName evidence="4">Multidrug resistance protein MdtA-like barrel-sandwich hybrid domain-containing protein</fullName>
    </recommendedName>
</protein>
<dbReference type="GO" id="GO:1990281">
    <property type="term" value="C:efflux pump complex"/>
    <property type="evidence" value="ECO:0007669"/>
    <property type="project" value="TreeGrafter"/>
</dbReference>
<dbReference type="PANTHER" id="PTHR30469">
    <property type="entry name" value="MULTIDRUG RESISTANCE PROTEIN MDTA"/>
    <property type="match status" value="1"/>
</dbReference>
<evidence type="ECO:0000259" key="4">
    <source>
        <dbReference type="Pfam" id="PF25917"/>
    </source>
</evidence>
<evidence type="ECO:0000313" key="5">
    <source>
        <dbReference type="EMBL" id="VEV97959.1"/>
    </source>
</evidence>
<dbReference type="EMBL" id="LR215729">
    <property type="protein sequence ID" value="VEV97959.1"/>
    <property type="molecule type" value="Genomic_DNA"/>
</dbReference>
<organism evidence="5">
    <name type="scientific">Pseudomonas marincola</name>
    <dbReference type="NCBI Taxonomy" id="437900"/>
    <lineage>
        <taxon>Bacteria</taxon>
        <taxon>Pseudomonadati</taxon>
        <taxon>Pseudomonadota</taxon>
        <taxon>Gammaproteobacteria</taxon>
        <taxon>Pseudomonadales</taxon>
        <taxon>Pseudomonadaceae</taxon>
        <taxon>Pseudomonas</taxon>
    </lineage>
</organism>